<dbReference type="GO" id="GO:0050661">
    <property type="term" value="F:NADP binding"/>
    <property type="evidence" value="ECO:0007669"/>
    <property type="project" value="UniProtKB-UniRule"/>
</dbReference>
<feature type="binding site" evidence="10">
    <location>
        <begin position="138"/>
        <end position="140"/>
    </location>
    <ligand>
        <name>D-glyceraldehyde 3-phosphate</name>
        <dbReference type="ChEBI" id="CHEBI:59776"/>
    </ligand>
</feature>
<comment type="pathway">
    <text evidence="1 10 12">Carbohydrate degradation; glycolysis; pyruvate from D-glyceraldehyde 3-phosphate: step 1/5.</text>
</comment>
<evidence type="ECO:0000256" key="4">
    <source>
        <dbReference type="ARBA" id="ARBA00022857"/>
    </source>
</evidence>
<evidence type="ECO:0000256" key="10">
    <source>
        <dbReference type="HAMAP-Rule" id="MF_00559"/>
    </source>
</evidence>
<evidence type="ECO:0000256" key="2">
    <source>
        <dbReference type="ARBA" id="ARBA00007406"/>
    </source>
</evidence>
<feature type="active site" description="Nucleophile" evidence="10 11">
    <location>
        <position position="139"/>
    </location>
</feature>
<dbReference type="InterPro" id="IPR006436">
    <property type="entry name" value="Glyceraldehyde-3-P_DH_2_arc"/>
</dbReference>
<dbReference type="HAMAP" id="MF_00559">
    <property type="entry name" value="G3P_dehdrog_arch"/>
    <property type="match status" value="1"/>
</dbReference>
<dbReference type="PIRSF" id="PIRSF000149">
    <property type="entry name" value="GAP_DH"/>
    <property type="match status" value="1"/>
</dbReference>
<dbReference type="CDD" id="cd02278">
    <property type="entry name" value="GAPDH_II_N"/>
    <property type="match status" value="1"/>
</dbReference>
<feature type="binding site" evidence="10">
    <location>
        <position position="109"/>
    </location>
    <ligand>
        <name>NAD(+)</name>
        <dbReference type="ChEBI" id="CHEBI:57540"/>
    </ligand>
</feature>
<feature type="binding site" evidence="10">
    <location>
        <position position="167"/>
    </location>
    <ligand>
        <name>NAD(+)</name>
        <dbReference type="ChEBI" id="CHEBI:57540"/>
    </ligand>
</feature>
<feature type="binding site" evidence="10">
    <location>
        <begin position="11"/>
        <end position="12"/>
    </location>
    <ligand>
        <name>NAD(+)</name>
        <dbReference type="ChEBI" id="CHEBI:57540"/>
    </ligand>
</feature>
<keyword evidence="10 12" id="KW-0963">Cytoplasm</keyword>
<accession>A0A650CSP5</accession>
<dbReference type="KEGG" id="aamb:D1866_01455"/>
<dbReference type="GO" id="GO:0006096">
    <property type="term" value="P:glycolytic process"/>
    <property type="evidence" value="ECO:0007669"/>
    <property type="project" value="UniProtKB-UniRule"/>
</dbReference>
<dbReference type="SMART" id="SM00846">
    <property type="entry name" value="Gp_dh_N"/>
    <property type="match status" value="1"/>
</dbReference>
<evidence type="ECO:0000313" key="17">
    <source>
        <dbReference type="Proteomes" id="UP000474054"/>
    </source>
</evidence>
<evidence type="ECO:0000256" key="6">
    <source>
        <dbReference type="ARBA" id="ARBA00023027"/>
    </source>
</evidence>
<dbReference type="GeneID" id="42778363"/>
<dbReference type="Proteomes" id="UP000426328">
    <property type="component" value="Chromosome"/>
</dbReference>
<dbReference type="Gene3D" id="3.30.360.10">
    <property type="entry name" value="Dihydrodipicolinate Reductase, domain 2"/>
    <property type="match status" value="1"/>
</dbReference>
<evidence type="ECO:0000256" key="11">
    <source>
        <dbReference type="PIRSR" id="PIRSR000149-1"/>
    </source>
</evidence>
<dbReference type="SUPFAM" id="SSF55347">
    <property type="entry name" value="Glyceraldehyde-3-phosphate dehydrogenase-like, C-terminal domain"/>
    <property type="match status" value="1"/>
</dbReference>
<name>A0A650CSP5_ACIAM</name>
<evidence type="ECO:0000256" key="1">
    <source>
        <dbReference type="ARBA" id="ARBA00004869"/>
    </source>
</evidence>
<dbReference type="NCBIfam" id="NF003251">
    <property type="entry name" value="PRK04207.1"/>
    <property type="match status" value="1"/>
</dbReference>
<dbReference type="EMBL" id="WHYS01000001">
    <property type="protein sequence ID" value="MQL55297.1"/>
    <property type="molecule type" value="Genomic_DNA"/>
</dbReference>
<dbReference type="GO" id="GO:0051287">
    <property type="term" value="F:NAD binding"/>
    <property type="evidence" value="ECO:0007669"/>
    <property type="project" value="UniProtKB-UniRule"/>
</dbReference>
<dbReference type="InterPro" id="IPR000846">
    <property type="entry name" value="DapB_N"/>
</dbReference>
<evidence type="ECO:0000313" key="15">
    <source>
        <dbReference type="EMBL" id="QGR20839.1"/>
    </source>
</evidence>
<evidence type="ECO:0000256" key="3">
    <source>
        <dbReference type="ARBA" id="ARBA00011881"/>
    </source>
</evidence>
<dbReference type="InterPro" id="IPR036291">
    <property type="entry name" value="NAD(P)-bd_dom_sf"/>
</dbReference>
<evidence type="ECO:0000256" key="12">
    <source>
        <dbReference type="RuleBase" id="RU003388"/>
    </source>
</evidence>
<dbReference type="InterPro" id="IPR020828">
    <property type="entry name" value="GlycerAld_3-P_DH_NAD(P)-bd"/>
</dbReference>
<dbReference type="GO" id="GO:0004365">
    <property type="term" value="F:glyceraldehyde-3-phosphate dehydrogenase (NAD+) (phosphorylating) activity"/>
    <property type="evidence" value="ECO:0007669"/>
    <property type="project" value="UniProtKB-UniRule"/>
</dbReference>
<dbReference type="AlphaFoldDB" id="A0A650CSP5"/>
<keyword evidence="5 10" id="KW-0560">Oxidoreductase</keyword>
<keyword evidence="4 10" id="KW-0521">NADP</keyword>
<dbReference type="UniPathway" id="UPA00109">
    <property type="reaction ID" value="UER00184"/>
</dbReference>
<dbReference type="PROSITE" id="PS00071">
    <property type="entry name" value="GAPDH"/>
    <property type="match status" value="1"/>
</dbReference>
<protein>
    <recommendedName>
        <fullName evidence="10 12">Glyceraldehyde-3-phosphate dehydrogenase</fullName>
        <shortName evidence="10">GAPDH</shortName>
        <ecNumber evidence="10 12">1.2.1.59</ecNumber>
    </recommendedName>
    <alternativeName>
        <fullName evidence="10">NAD(P)-dependent glyceraldehyde-3-phosphate dehydrogenase</fullName>
    </alternativeName>
</protein>
<evidence type="ECO:0000256" key="8">
    <source>
        <dbReference type="ARBA" id="ARBA00048067"/>
    </source>
</evidence>
<evidence type="ECO:0000256" key="9">
    <source>
        <dbReference type="ARBA" id="ARBA00048853"/>
    </source>
</evidence>
<comment type="subcellular location">
    <subcellularLocation>
        <location evidence="10 12">Cytoplasm</location>
    </subcellularLocation>
</comment>
<evidence type="ECO:0000256" key="5">
    <source>
        <dbReference type="ARBA" id="ARBA00023002"/>
    </source>
</evidence>
<dbReference type="GO" id="GO:0008839">
    <property type="term" value="F:4-hydroxy-tetrahydrodipicolinate reductase"/>
    <property type="evidence" value="ECO:0007669"/>
    <property type="project" value="InterPro"/>
</dbReference>
<dbReference type="CDD" id="cd18127">
    <property type="entry name" value="GAPDH_II_C"/>
    <property type="match status" value="1"/>
</dbReference>
<organism evidence="15 16">
    <name type="scientific">Acidianus ambivalens</name>
    <name type="common">Desulfurolobus ambivalens</name>
    <dbReference type="NCBI Taxonomy" id="2283"/>
    <lineage>
        <taxon>Archaea</taxon>
        <taxon>Thermoproteota</taxon>
        <taxon>Thermoprotei</taxon>
        <taxon>Sulfolobales</taxon>
        <taxon>Sulfolobaceae</taxon>
        <taxon>Acidianus</taxon>
    </lineage>
</organism>
<feature type="domain" description="Glyceraldehyde 3-phosphate dehydrogenase NAD(P) binding" evidence="13">
    <location>
        <begin position="2"/>
        <end position="139"/>
    </location>
</feature>
<dbReference type="Pfam" id="PF02800">
    <property type="entry name" value="Gp_dh_C"/>
    <property type="match status" value="1"/>
</dbReference>
<evidence type="ECO:0000259" key="13">
    <source>
        <dbReference type="SMART" id="SM00846"/>
    </source>
</evidence>
<dbReference type="Pfam" id="PF01113">
    <property type="entry name" value="DapB_N"/>
    <property type="match status" value="1"/>
</dbReference>
<dbReference type="Proteomes" id="UP000474054">
    <property type="component" value="Unassembled WGS sequence"/>
</dbReference>
<sequence>MIKVALNGYGTIGKRVANAIMLQPDMKLIGIAKTSPNYEAFVAQKMGINIYVPQESIKSFDEAGIKVAGNIEDMIRETDIVVDATPNGVGAQYKELYQKFGKNAIFQGGEKANVADVSFSSLCNYNDAIGKKYIRVVSCNTTALLRTICTLNKLSKVEKVRATIVRRAADPKEVKKGPINALVPDPASVPSHHAKDVNTVLKDLDIITMAVIAPTTYMHMHLLNVTLKSQVSKEDVINQFLNTNRFLLVRGKSKVNSTAEIIEVARDLGRIRNDIPEVVIFEDSIYTKGNEVFLMYAVHQESIVVPENIDAIRASLNLASAEDSIKITNTSLNIGKGYLI</sequence>
<dbReference type="GO" id="GO:0009089">
    <property type="term" value="P:lysine biosynthetic process via diaminopimelate"/>
    <property type="evidence" value="ECO:0007669"/>
    <property type="project" value="InterPro"/>
</dbReference>
<feature type="binding site" evidence="10">
    <location>
        <begin position="193"/>
        <end position="194"/>
    </location>
    <ligand>
        <name>D-glyceraldehyde 3-phosphate</name>
        <dbReference type="ChEBI" id="CHEBI:59776"/>
    </ligand>
</feature>
<dbReference type="Gene3D" id="3.40.50.720">
    <property type="entry name" value="NAD(P)-binding Rossmann-like Domain"/>
    <property type="match status" value="1"/>
</dbReference>
<evidence type="ECO:0000256" key="7">
    <source>
        <dbReference type="ARBA" id="ARBA00023152"/>
    </source>
</evidence>
<dbReference type="GO" id="GO:0005737">
    <property type="term" value="C:cytoplasm"/>
    <property type="evidence" value="ECO:0007669"/>
    <property type="project" value="UniProtKB-SubCell"/>
</dbReference>
<comment type="catalytic activity">
    <reaction evidence="9 10 12">
        <text>D-glyceraldehyde 3-phosphate + phosphate + NAD(+) = (2R)-3-phospho-glyceroyl phosphate + NADH + H(+)</text>
        <dbReference type="Rhea" id="RHEA:10300"/>
        <dbReference type="ChEBI" id="CHEBI:15378"/>
        <dbReference type="ChEBI" id="CHEBI:43474"/>
        <dbReference type="ChEBI" id="CHEBI:57540"/>
        <dbReference type="ChEBI" id="CHEBI:57604"/>
        <dbReference type="ChEBI" id="CHEBI:57945"/>
        <dbReference type="ChEBI" id="CHEBI:59776"/>
        <dbReference type="EC" id="1.2.1.59"/>
    </reaction>
</comment>
<dbReference type="InterPro" id="IPR020831">
    <property type="entry name" value="GlycerAld/Erythrose_P_DH"/>
</dbReference>
<dbReference type="EMBL" id="CP045482">
    <property type="protein sequence ID" value="QGR20839.1"/>
    <property type="molecule type" value="Genomic_DNA"/>
</dbReference>
<dbReference type="SUPFAM" id="SSF51735">
    <property type="entry name" value="NAD(P)-binding Rossmann-fold domains"/>
    <property type="match status" value="1"/>
</dbReference>
<dbReference type="InterPro" id="IPR020830">
    <property type="entry name" value="GlycerAld_3-P_DH_AS"/>
</dbReference>
<proteinExistence type="inferred from homology"/>
<comment type="similarity">
    <text evidence="2 10 12">Belongs to the glyceraldehyde-3-phosphate dehydrogenase family.</text>
</comment>
<dbReference type="RefSeq" id="WP_152940933.1">
    <property type="nucleotide sequence ID" value="NZ_CP045482.1"/>
</dbReference>
<gene>
    <name evidence="10" type="primary">gap</name>
    <name evidence="15" type="ORF">D1866_01455</name>
    <name evidence="14" type="ORF">GFB69_05920</name>
</gene>
<dbReference type="InterPro" id="IPR020829">
    <property type="entry name" value="GlycerAld_3-P_DH_cat"/>
</dbReference>
<keyword evidence="7 10" id="KW-0324">Glycolysis</keyword>
<evidence type="ECO:0000313" key="14">
    <source>
        <dbReference type="EMBL" id="MQL55297.1"/>
    </source>
</evidence>
<reference evidence="15 16" key="2">
    <citation type="submission" date="2019-10" db="EMBL/GenBank/DDBJ databases">
        <title>Genome Sequences from Six Type Strain Members of the Archaeal Family Sulfolobaceae: Acidianus ambivalens, Acidianus infernus, Metallosphaera prunae, Stygiolobus azoricus, Sulfolobus metallicus, and Sulfurisphaera ohwakuensis.</title>
        <authorList>
            <person name="Counts J.A."/>
            <person name="Kelly R.M."/>
        </authorList>
    </citation>
    <scope>NUCLEOTIDE SEQUENCE [LARGE SCALE GENOMIC DNA]</scope>
    <source>
        <strain evidence="15 16">LEI 10</strain>
    </source>
</reference>
<keyword evidence="16" id="KW-1185">Reference proteome</keyword>
<comment type="catalytic activity">
    <reaction evidence="8 10 12">
        <text>D-glyceraldehyde 3-phosphate + phosphate + NADP(+) = (2R)-3-phospho-glyceroyl phosphate + NADPH + H(+)</text>
        <dbReference type="Rhea" id="RHEA:10296"/>
        <dbReference type="ChEBI" id="CHEBI:15378"/>
        <dbReference type="ChEBI" id="CHEBI:43474"/>
        <dbReference type="ChEBI" id="CHEBI:57604"/>
        <dbReference type="ChEBI" id="CHEBI:57783"/>
        <dbReference type="ChEBI" id="CHEBI:58349"/>
        <dbReference type="ChEBI" id="CHEBI:59776"/>
        <dbReference type="EC" id="1.2.1.59"/>
    </reaction>
</comment>
<comment type="subunit">
    <text evidence="3 10 12">Homotetramer.</text>
</comment>
<feature type="binding site" evidence="10">
    <location>
        <position position="300"/>
    </location>
    <ligand>
        <name>NAD(+)</name>
        <dbReference type="ChEBI" id="CHEBI:57540"/>
    </ligand>
</feature>
<keyword evidence="6 10" id="KW-0520">NAD</keyword>
<dbReference type="NCBIfam" id="TIGR01546">
    <property type="entry name" value="GAPDH-II_archae"/>
    <property type="match status" value="1"/>
</dbReference>
<evidence type="ECO:0000313" key="16">
    <source>
        <dbReference type="Proteomes" id="UP000426328"/>
    </source>
</evidence>
<dbReference type="EC" id="1.2.1.59" evidence="10 12"/>
<reference evidence="14 17" key="1">
    <citation type="submission" date="2019-10" db="EMBL/GenBank/DDBJ databases">
        <title>Comparative genomics of sulfur disproportionating microorganisms.</title>
        <authorList>
            <person name="Ward L.M."/>
            <person name="Bertran E."/>
            <person name="Johnston D."/>
        </authorList>
    </citation>
    <scope>NUCLEOTIDE SEQUENCE [LARGE SCALE GENOMIC DNA]</scope>
    <source>
        <strain evidence="14 17">DSM 3772</strain>
    </source>
</reference>